<dbReference type="PROSITE" id="PS00687">
    <property type="entry name" value="ALDEHYDE_DEHYDR_GLU"/>
    <property type="match status" value="1"/>
</dbReference>
<sequence length="494" mass="54267">MLNNLARRFSSRYQTHLLINNQWVKSSSHSTFQTINPATEEVIAEVQRSNEEDVNKAVKAARNAFDNGPWRRMSGRERGALLHNLAHLMTKHQDDLAKLETIDNGKPISDSKNIDVPLAIQCYEYYAGAANNIRGSNIPITGPYLCYTRKEPKGVAGQIIPWNFPLLMQSWKLGPALAAGCTVILKPAELTPLSALKVGELIVEAGFPEGVVNILPGYGDAGAAMVVHPDIDKIAFTGSTEVGLEIMRNASTGNLKRVTLELGGKSPNIVLDDADMDCAIAQAHIGLFLNQGQCCIAGSRLFVQESIYEKFLEKIVESAKTRVLGDPLDPKTTQGPQIDHVQFKKILGYITKGKQEGAKLLLGGNRWGKKGYFIEPTIFADVTDNMTIAREEIFGPVMNILKFKTIDEVIQRANNSQYGLGAGVHTRDIEKALKITNSLRTGTVYVNCYDVFRENTPFGGYKNSGVGRELGEQGLENYLESKTVIVKTSNDTLP</sequence>
<evidence type="ECO:0000256" key="2">
    <source>
        <dbReference type="ARBA" id="ARBA00023002"/>
    </source>
</evidence>
<keyword evidence="2 5" id="KW-0560">Oxidoreductase</keyword>
<keyword evidence="8" id="KW-1185">Reference proteome</keyword>
<dbReference type="Gene3D" id="3.40.309.10">
    <property type="entry name" value="Aldehyde Dehydrogenase, Chain A, domain 2"/>
    <property type="match status" value="1"/>
</dbReference>
<dbReference type="InterPro" id="IPR016162">
    <property type="entry name" value="Ald_DH_N"/>
</dbReference>
<evidence type="ECO:0000313" key="8">
    <source>
        <dbReference type="Proteomes" id="UP001162131"/>
    </source>
</evidence>
<dbReference type="PANTHER" id="PTHR11699">
    <property type="entry name" value="ALDEHYDE DEHYDROGENASE-RELATED"/>
    <property type="match status" value="1"/>
</dbReference>
<dbReference type="EMBL" id="CAJZBQ010000055">
    <property type="protein sequence ID" value="CAG9332678.1"/>
    <property type="molecule type" value="Genomic_DNA"/>
</dbReference>
<dbReference type="InterPro" id="IPR016160">
    <property type="entry name" value="Ald_DH_CS_CYS"/>
</dbReference>
<protein>
    <recommendedName>
        <fullName evidence="6">Aldehyde dehydrogenase domain-containing protein</fullName>
    </recommendedName>
</protein>
<gene>
    <name evidence="7" type="ORF">BSTOLATCC_MIC56970</name>
</gene>
<dbReference type="AlphaFoldDB" id="A0AAU9K472"/>
<comment type="similarity">
    <text evidence="1 5">Belongs to the aldehyde dehydrogenase family.</text>
</comment>
<dbReference type="GO" id="GO:0005739">
    <property type="term" value="C:mitochondrion"/>
    <property type="evidence" value="ECO:0007669"/>
    <property type="project" value="UniProtKB-ARBA"/>
</dbReference>
<feature type="active site" evidence="4">
    <location>
        <position position="261"/>
    </location>
</feature>
<evidence type="ECO:0000256" key="5">
    <source>
        <dbReference type="RuleBase" id="RU003345"/>
    </source>
</evidence>
<proteinExistence type="inferred from homology"/>
<dbReference type="InterPro" id="IPR016161">
    <property type="entry name" value="Ald_DH/histidinol_DH"/>
</dbReference>
<accession>A0AAU9K472</accession>
<reference evidence="7" key="1">
    <citation type="submission" date="2021-09" db="EMBL/GenBank/DDBJ databases">
        <authorList>
            <consortium name="AG Swart"/>
            <person name="Singh M."/>
            <person name="Singh A."/>
            <person name="Seah K."/>
            <person name="Emmerich C."/>
        </authorList>
    </citation>
    <scope>NUCLEOTIDE SEQUENCE</scope>
    <source>
        <strain evidence="7">ATCC30299</strain>
    </source>
</reference>
<keyword evidence="3" id="KW-0520">NAD</keyword>
<dbReference type="InterPro" id="IPR015590">
    <property type="entry name" value="Aldehyde_DH_dom"/>
</dbReference>
<dbReference type="GO" id="GO:0004029">
    <property type="term" value="F:aldehyde dehydrogenase (NAD+) activity"/>
    <property type="evidence" value="ECO:0007669"/>
    <property type="project" value="UniProtKB-ARBA"/>
</dbReference>
<dbReference type="SUPFAM" id="SSF53720">
    <property type="entry name" value="ALDH-like"/>
    <property type="match status" value="1"/>
</dbReference>
<dbReference type="FunFam" id="3.40.309.10:FF:000001">
    <property type="entry name" value="Mitochondrial aldehyde dehydrogenase 2"/>
    <property type="match status" value="1"/>
</dbReference>
<comment type="caution">
    <text evidence="7">The sequence shown here is derived from an EMBL/GenBank/DDBJ whole genome shotgun (WGS) entry which is preliminary data.</text>
</comment>
<dbReference type="PROSITE" id="PS00070">
    <property type="entry name" value="ALDEHYDE_DEHYDR_CYS"/>
    <property type="match status" value="1"/>
</dbReference>
<dbReference type="Proteomes" id="UP001162131">
    <property type="component" value="Unassembled WGS sequence"/>
</dbReference>
<dbReference type="FunFam" id="3.40.605.10:FF:000011">
    <property type="entry name" value="ALD5p Mitochondrial aldehyde dehydrogenase"/>
    <property type="match status" value="1"/>
</dbReference>
<dbReference type="InterPro" id="IPR016163">
    <property type="entry name" value="Ald_DH_C"/>
</dbReference>
<evidence type="ECO:0000256" key="3">
    <source>
        <dbReference type="ARBA" id="ARBA00023027"/>
    </source>
</evidence>
<dbReference type="GO" id="GO:0019752">
    <property type="term" value="P:carboxylic acid metabolic process"/>
    <property type="evidence" value="ECO:0007669"/>
    <property type="project" value="UniProtKB-ARBA"/>
</dbReference>
<organism evidence="7 8">
    <name type="scientific">Blepharisma stoltei</name>
    <dbReference type="NCBI Taxonomy" id="1481888"/>
    <lineage>
        <taxon>Eukaryota</taxon>
        <taxon>Sar</taxon>
        <taxon>Alveolata</taxon>
        <taxon>Ciliophora</taxon>
        <taxon>Postciliodesmatophora</taxon>
        <taxon>Heterotrichea</taxon>
        <taxon>Heterotrichida</taxon>
        <taxon>Blepharismidae</taxon>
        <taxon>Blepharisma</taxon>
    </lineage>
</organism>
<dbReference type="InterPro" id="IPR029510">
    <property type="entry name" value="Ald_DH_CS_GLU"/>
</dbReference>
<feature type="domain" description="Aldehyde dehydrogenase" evidence="6">
    <location>
        <begin position="23"/>
        <end position="484"/>
    </location>
</feature>
<dbReference type="Gene3D" id="3.40.605.10">
    <property type="entry name" value="Aldehyde Dehydrogenase, Chain A, domain 1"/>
    <property type="match status" value="1"/>
</dbReference>
<evidence type="ECO:0000256" key="1">
    <source>
        <dbReference type="ARBA" id="ARBA00009986"/>
    </source>
</evidence>
<dbReference type="CDD" id="cd07091">
    <property type="entry name" value="ALDH_F1-2_Ald2-like"/>
    <property type="match status" value="1"/>
</dbReference>
<name>A0AAU9K472_9CILI</name>
<evidence type="ECO:0000256" key="4">
    <source>
        <dbReference type="PROSITE-ProRule" id="PRU10007"/>
    </source>
</evidence>
<evidence type="ECO:0000259" key="6">
    <source>
        <dbReference type="Pfam" id="PF00171"/>
    </source>
</evidence>
<evidence type="ECO:0000313" key="7">
    <source>
        <dbReference type="EMBL" id="CAG9332678.1"/>
    </source>
</evidence>
<dbReference type="Pfam" id="PF00171">
    <property type="entry name" value="Aldedh"/>
    <property type="match status" value="1"/>
</dbReference>